<reference evidence="1 2" key="1">
    <citation type="journal article" date="2016" name="Antonie Van Leeuwenhoek">
        <title>Lysinibacillus endophyticus sp. nov., an indole-3-acetic acid producing endophytic bacterium isolated from corn root (Zea mays cv. Xinken-5).</title>
        <authorList>
            <person name="Yu J."/>
            <person name="Guan X."/>
            <person name="Liu C."/>
            <person name="Xiang W."/>
            <person name="Yu Z."/>
            <person name="Liu X."/>
            <person name="Wang G."/>
        </authorList>
    </citation>
    <scope>NUCLEOTIDE SEQUENCE [LARGE SCALE GENOMIC DNA]</scope>
    <source>
        <strain evidence="1 2">DSM 100506</strain>
    </source>
</reference>
<accession>A0A494Z015</accession>
<comment type="caution">
    <text evidence="1">The sequence shown here is derived from an EMBL/GenBank/DDBJ whole genome shotgun (WGS) entry which is preliminary data.</text>
</comment>
<keyword evidence="1" id="KW-0808">Transferase</keyword>
<keyword evidence="2" id="KW-1185">Reference proteome</keyword>
<organism evidence="1 2">
    <name type="scientific">Ureibacillus endophyticus</name>
    <dbReference type="NCBI Taxonomy" id="1978490"/>
    <lineage>
        <taxon>Bacteria</taxon>
        <taxon>Bacillati</taxon>
        <taxon>Bacillota</taxon>
        <taxon>Bacilli</taxon>
        <taxon>Bacillales</taxon>
        <taxon>Caryophanaceae</taxon>
        <taxon>Ureibacillus</taxon>
    </lineage>
</organism>
<dbReference type="PANTHER" id="PTHR34817">
    <property type="entry name" value="NUCLEOTIDYLTRANSFERASE"/>
    <property type="match status" value="1"/>
</dbReference>
<name>A0A494Z015_9BACL</name>
<dbReference type="Pfam" id="PF10127">
    <property type="entry name" value="RlaP"/>
    <property type="match status" value="1"/>
</dbReference>
<dbReference type="InterPro" id="IPR018775">
    <property type="entry name" value="RlaP"/>
</dbReference>
<protein>
    <submittedName>
        <fullName evidence="1">Nucleotidyltransferase domain-containing protein</fullName>
    </submittedName>
</protein>
<dbReference type="GO" id="GO:0016740">
    <property type="term" value="F:transferase activity"/>
    <property type="evidence" value="ECO:0007669"/>
    <property type="project" value="UniProtKB-KW"/>
</dbReference>
<sequence>MKNLIIEKIKEIEDKSNVKVLFAVESGSRAWGYSSNNSDYDVRFIYCPPPEWYLSIDPQGVGGKRDVIELSIDELLDINGWEITKALRLFRKSNPTLFEWMRSEIVYYQNSIFLKRLNLLESKVFNSKVCLHHYFNIAKTNYQKCSQKNKLYFYVLRSLFVCKWIMQNHSFPPIDFQQLLHSLDIQGELKEEIEILFEHKKRSKLEGFEGKLLATNEFIETELIRLQDYISSLTAIKNVDTTEQLDNLFRETLRAVW</sequence>
<dbReference type="PANTHER" id="PTHR34817:SF2">
    <property type="entry name" value="NUCLEOTIDYLTRANSFERASE"/>
    <property type="match status" value="1"/>
</dbReference>
<evidence type="ECO:0000313" key="2">
    <source>
        <dbReference type="Proteomes" id="UP000272238"/>
    </source>
</evidence>
<dbReference type="EMBL" id="RBZN01000031">
    <property type="protein sequence ID" value="RKQ15328.1"/>
    <property type="molecule type" value="Genomic_DNA"/>
</dbReference>
<dbReference type="Proteomes" id="UP000272238">
    <property type="component" value="Unassembled WGS sequence"/>
</dbReference>
<proteinExistence type="predicted"/>
<dbReference type="RefSeq" id="WP_121215055.1">
    <property type="nucleotide sequence ID" value="NZ_RBZN01000031.1"/>
</dbReference>
<dbReference type="AlphaFoldDB" id="A0A494Z015"/>
<dbReference type="OrthoDB" id="9796845at2"/>
<evidence type="ECO:0000313" key="1">
    <source>
        <dbReference type="EMBL" id="RKQ15328.1"/>
    </source>
</evidence>
<gene>
    <name evidence="1" type="ORF">D8M03_12170</name>
</gene>